<feature type="region of interest" description="Disordered" evidence="2">
    <location>
        <begin position="422"/>
        <end position="446"/>
    </location>
</feature>
<feature type="region of interest" description="Disordered" evidence="2">
    <location>
        <begin position="459"/>
        <end position="533"/>
    </location>
</feature>
<dbReference type="EMBL" id="JANPWB010000007">
    <property type="protein sequence ID" value="KAJ1173873.1"/>
    <property type="molecule type" value="Genomic_DNA"/>
</dbReference>
<dbReference type="Pfam" id="PF07894">
    <property type="entry name" value="SACK1"/>
    <property type="match status" value="1"/>
</dbReference>
<gene>
    <name evidence="4" type="ORF">NDU88_005698</name>
</gene>
<protein>
    <recommendedName>
        <fullName evidence="3">Scaffolding anchor of CK1 domain-containing protein</fullName>
    </recommendedName>
</protein>
<comment type="similarity">
    <text evidence="1">Belongs to the FAM83 family.</text>
</comment>
<evidence type="ECO:0000256" key="2">
    <source>
        <dbReference type="SAM" id="MobiDB-lite"/>
    </source>
</evidence>
<dbReference type="AlphaFoldDB" id="A0AAV7TDC9"/>
<keyword evidence="5" id="KW-1185">Reference proteome</keyword>
<evidence type="ECO:0000256" key="1">
    <source>
        <dbReference type="ARBA" id="ARBA00006937"/>
    </source>
</evidence>
<feature type="compositionally biased region" description="Basic and acidic residues" evidence="2">
    <location>
        <begin position="488"/>
        <end position="501"/>
    </location>
</feature>
<feature type="region of interest" description="Disordered" evidence="2">
    <location>
        <begin position="554"/>
        <end position="603"/>
    </location>
</feature>
<accession>A0AAV7TDC9</accession>
<dbReference type="InterPro" id="IPR050944">
    <property type="entry name" value="FAM83"/>
</dbReference>
<feature type="compositionally biased region" description="Polar residues" evidence="2">
    <location>
        <begin position="554"/>
        <end position="588"/>
    </location>
</feature>
<reference evidence="4" key="1">
    <citation type="journal article" date="2022" name="bioRxiv">
        <title>Sequencing and chromosome-scale assembly of the giantPleurodeles waltlgenome.</title>
        <authorList>
            <person name="Brown T."/>
            <person name="Elewa A."/>
            <person name="Iarovenko S."/>
            <person name="Subramanian E."/>
            <person name="Araus A.J."/>
            <person name="Petzold A."/>
            <person name="Susuki M."/>
            <person name="Suzuki K.-i.T."/>
            <person name="Hayashi T."/>
            <person name="Toyoda A."/>
            <person name="Oliveira C."/>
            <person name="Osipova E."/>
            <person name="Leigh N.D."/>
            <person name="Simon A."/>
            <person name="Yun M.H."/>
        </authorList>
    </citation>
    <scope>NUCLEOTIDE SEQUENCE</scope>
    <source>
        <strain evidence="4">20211129_DDA</strain>
        <tissue evidence="4">Liver</tissue>
    </source>
</reference>
<dbReference type="PANTHER" id="PTHR16181">
    <property type="entry name" value="PROTEIN FAM83A-RELATED"/>
    <property type="match status" value="1"/>
</dbReference>
<organism evidence="4 5">
    <name type="scientific">Pleurodeles waltl</name>
    <name type="common">Iberian ribbed newt</name>
    <dbReference type="NCBI Taxonomy" id="8319"/>
    <lineage>
        <taxon>Eukaryota</taxon>
        <taxon>Metazoa</taxon>
        <taxon>Chordata</taxon>
        <taxon>Craniata</taxon>
        <taxon>Vertebrata</taxon>
        <taxon>Euteleostomi</taxon>
        <taxon>Amphibia</taxon>
        <taxon>Batrachia</taxon>
        <taxon>Caudata</taxon>
        <taxon>Salamandroidea</taxon>
        <taxon>Salamandridae</taxon>
        <taxon>Pleurodelinae</taxon>
        <taxon>Pleurodeles</taxon>
    </lineage>
</organism>
<comment type="caution">
    <text evidence="4">The sequence shown here is derived from an EMBL/GenBank/DDBJ whole genome shotgun (WGS) entry which is preliminary data.</text>
</comment>
<dbReference type="GO" id="GO:0007165">
    <property type="term" value="P:signal transduction"/>
    <property type="evidence" value="ECO:0007669"/>
    <property type="project" value="TreeGrafter"/>
</dbReference>
<dbReference type="InterPro" id="IPR012461">
    <property type="entry name" value="SACK1"/>
</dbReference>
<evidence type="ECO:0000259" key="3">
    <source>
        <dbReference type="Pfam" id="PF07894"/>
    </source>
</evidence>
<evidence type="ECO:0000313" key="5">
    <source>
        <dbReference type="Proteomes" id="UP001066276"/>
    </source>
</evidence>
<name>A0AAV7TDC9_PLEWA</name>
<feature type="domain" description="Scaffolding anchor of CK1" evidence="3">
    <location>
        <begin position="94"/>
        <end position="362"/>
    </location>
</feature>
<dbReference type="Gene3D" id="3.30.870.10">
    <property type="entry name" value="Endonuclease Chain A"/>
    <property type="match status" value="1"/>
</dbReference>
<dbReference type="SUPFAM" id="SSF56024">
    <property type="entry name" value="Phospholipase D/nuclease"/>
    <property type="match status" value="1"/>
</dbReference>
<sequence>MENGTWPWTLTPSCFRRRWAPVVFGCAHGWVGRGGVPTGVFTGGGVTTADSRSRGVTLHLPQSGGAAVGGRGDFLHAMALSQLECLDDSHVYERLTDVKAEFYYSEEQRAALEALVARGPPGYQELLKTNKSVNFLSSHELRQLRAAWTQYVEAEAPTGDGAASKGPRADSLAYWPNKSDTEIPPLDLGWPQSGAYRGLNRFLVYTHPPKENAPHIKAVIRQLVQQAQKVVAVVMDLFTDRDVFRDVLDAASRRRVPVYMILDQEGVKLFIEMCQSLELERYKLMNLRVRYVSGVGFYMPSGKIPGTLSHKFIMVDGDKVAFGSFRLTWSSLRLDRNLMTFISGQNVEMFDIEFRELYAISEEVNLYKELNIPDYRPSPRPGVGSRDYGDGLNYAPTVARKMINPKYMLVVGPGLAPGEMIRWGGAHKPPAAHGNQSVDDGGSESQKRLEKFLEDLETVKQDNSDIPPVEEPQDRNLRKNGRSAKLSPDLRPKWEPGKDGGEILVPNGVTEPKQARASKKFSSLFRRRKRSNPLPQDQLLEGFVVLNKPENNELTQTQSVHGSSNFRSMDSIHFQSSENKTGNASPKSTRSHKPRSADKCIVS</sequence>
<evidence type="ECO:0000313" key="4">
    <source>
        <dbReference type="EMBL" id="KAJ1173873.1"/>
    </source>
</evidence>
<proteinExistence type="inferred from homology"/>
<dbReference type="GO" id="GO:0019901">
    <property type="term" value="F:protein kinase binding"/>
    <property type="evidence" value="ECO:0007669"/>
    <property type="project" value="TreeGrafter"/>
</dbReference>
<dbReference type="Proteomes" id="UP001066276">
    <property type="component" value="Chromosome 4_1"/>
</dbReference>
<dbReference type="PANTHER" id="PTHR16181:SF29">
    <property type="entry name" value="PROTEIN FAM83A-RELATED"/>
    <property type="match status" value="1"/>
</dbReference>